<gene>
    <name evidence="1" type="ORF">SAMN05444581_12131</name>
</gene>
<evidence type="ECO:0000313" key="1">
    <source>
        <dbReference type="EMBL" id="SFK79327.1"/>
    </source>
</evidence>
<evidence type="ECO:0000313" key="2">
    <source>
        <dbReference type="Proteomes" id="UP000198755"/>
    </source>
</evidence>
<reference evidence="1 2" key="1">
    <citation type="submission" date="2016-10" db="EMBL/GenBank/DDBJ databases">
        <authorList>
            <person name="de Groot N.N."/>
        </authorList>
    </citation>
    <scope>NUCLEOTIDE SEQUENCE [LARGE SCALE GENOMIC DNA]</scope>
    <source>
        <strain evidence="1 2">NE2</strain>
    </source>
</reference>
<dbReference type="Proteomes" id="UP000198755">
    <property type="component" value="Unassembled WGS sequence"/>
</dbReference>
<protein>
    <submittedName>
        <fullName evidence="1">Uncharacterized protein</fullName>
    </submittedName>
</protein>
<dbReference type="RefSeq" id="WP_175492669.1">
    <property type="nucleotide sequence ID" value="NZ_FOSN01000021.1"/>
</dbReference>
<dbReference type="EMBL" id="FOSN01000021">
    <property type="protein sequence ID" value="SFK79327.1"/>
    <property type="molecule type" value="Genomic_DNA"/>
</dbReference>
<name>A0A1I4CG96_9HYPH</name>
<organism evidence="1 2">
    <name type="scientific">Methylocapsa palsarum</name>
    <dbReference type="NCBI Taxonomy" id="1612308"/>
    <lineage>
        <taxon>Bacteria</taxon>
        <taxon>Pseudomonadati</taxon>
        <taxon>Pseudomonadota</taxon>
        <taxon>Alphaproteobacteria</taxon>
        <taxon>Hyphomicrobiales</taxon>
        <taxon>Beijerinckiaceae</taxon>
        <taxon>Methylocapsa</taxon>
    </lineage>
</organism>
<proteinExistence type="predicted"/>
<accession>A0A1I4CG96</accession>
<keyword evidence="2" id="KW-1185">Reference proteome</keyword>
<dbReference type="AlphaFoldDB" id="A0A1I4CG96"/>
<sequence>MLDLDPFDALALSLHHNPGVFALLVGSGLSRAADIPTGWDITVELVRRLAATRG</sequence>
<dbReference type="STRING" id="1612308.SAMN05444581_12131"/>